<name>A0A1G2A677_9BACT</name>
<accession>A0A1G2A677</accession>
<dbReference type="EMBL" id="MHJU01000040">
    <property type="protein sequence ID" value="OGY72241.1"/>
    <property type="molecule type" value="Genomic_DNA"/>
</dbReference>
<evidence type="ECO:0000313" key="1">
    <source>
        <dbReference type="EMBL" id="OGY72241.1"/>
    </source>
</evidence>
<evidence type="ECO:0000313" key="2">
    <source>
        <dbReference type="Proteomes" id="UP000178315"/>
    </source>
</evidence>
<organism evidence="1 2">
    <name type="scientific">Candidatus Jacksonbacteria bacterium RIFCSPLOWO2_02_FULL_44_20</name>
    <dbReference type="NCBI Taxonomy" id="1798460"/>
    <lineage>
        <taxon>Bacteria</taxon>
        <taxon>Candidatus Jacksoniibacteriota</taxon>
    </lineage>
</organism>
<sequence length="75" mass="9105">MKNWSTDTTELKKDKAAYAIWRCEQLINYGLDGEKLDQKLVLKYWDRLQLDPEDKKFLTFLLWPSEKQQSLLNRR</sequence>
<proteinExistence type="predicted"/>
<reference evidence="1 2" key="1">
    <citation type="journal article" date="2016" name="Nat. Commun.">
        <title>Thousands of microbial genomes shed light on interconnected biogeochemical processes in an aquifer system.</title>
        <authorList>
            <person name="Anantharaman K."/>
            <person name="Brown C.T."/>
            <person name="Hug L.A."/>
            <person name="Sharon I."/>
            <person name="Castelle C.J."/>
            <person name="Probst A.J."/>
            <person name="Thomas B.C."/>
            <person name="Singh A."/>
            <person name="Wilkins M.J."/>
            <person name="Karaoz U."/>
            <person name="Brodie E.L."/>
            <person name="Williams K.H."/>
            <person name="Hubbard S.S."/>
            <person name="Banfield J.F."/>
        </authorList>
    </citation>
    <scope>NUCLEOTIDE SEQUENCE [LARGE SCALE GENOMIC DNA]</scope>
</reference>
<dbReference type="AlphaFoldDB" id="A0A1G2A677"/>
<gene>
    <name evidence="1" type="ORF">A3H61_04495</name>
</gene>
<dbReference type="Proteomes" id="UP000178315">
    <property type="component" value="Unassembled WGS sequence"/>
</dbReference>
<protein>
    <submittedName>
        <fullName evidence="1">Uncharacterized protein</fullName>
    </submittedName>
</protein>
<comment type="caution">
    <text evidence="1">The sequence shown here is derived from an EMBL/GenBank/DDBJ whole genome shotgun (WGS) entry which is preliminary data.</text>
</comment>